<dbReference type="Pfam" id="PF06686">
    <property type="entry name" value="SpoIIIAC"/>
    <property type="match status" value="1"/>
</dbReference>
<keyword evidence="1" id="KW-0472">Membrane</keyword>
<dbReference type="NCBIfam" id="TIGR02848">
    <property type="entry name" value="spore_III_AC"/>
    <property type="match status" value="1"/>
</dbReference>
<dbReference type="InterPro" id="IPR009570">
    <property type="entry name" value="Spore_III_AC"/>
</dbReference>
<feature type="transmembrane region" description="Helical" evidence="1">
    <location>
        <begin position="6"/>
        <end position="23"/>
    </location>
</feature>
<evidence type="ECO:0000313" key="3">
    <source>
        <dbReference type="Proteomes" id="UP000430508"/>
    </source>
</evidence>
<keyword evidence="1" id="KW-0812">Transmembrane</keyword>
<proteinExistence type="predicted"/>
<evidence type="ECO:0000313" key="2">
    <source>
        <dbReference type="EMBL" id="QHA00372.1"/>
    </source>
</evidence>
<gene>
    <name evidence="2" type="primary">spoIIIAC</name>
    <name evidence="2" type="ORF">GQ588_06855</name>
</gene>
<evidence type="ECO:0000256" key="1">
    <source>
        <dbReference type="SAM" id="Phobius"/>
    </source>
</evidence>
<dbReference type="EMBL" id="CP046996">
    <property type="protein sequence ID" value="QHA00372.1"/>
    <property type="molecule type" value="Genomic_DNA"/>
</dbReference>
<name>A0A857DIP7_9FIRM</name>
<sequence length="65" mass="6918">MSIDLILKVAGIGLLVGICAIILNEAGKKEQAQMVTIAGVVVVLYLVIQGISDLFVLVKSVFNLY</sequence>
<feature type="transmembrane region" description="Helical" evidence="1">
    <location>
        <begin position="35"/>
        <end position="58"/>
    </location>
</feature>
<dbReference type="InterPro" id="IPR025664">
    <property type="entry name" value="Spore_III_AC/AD"/>
</dbReference>
<dbReference type="RefSeq" id="WP_015042513.1">
    <property type="nucleotide sequence ID" value="NZ_CP046996.1"/>
</dbReference>
<dbReference type="Proteomes" id="UP000430508">
    <property type="component" value="Chromosome"/>
</dbReference>
<reference evidence="2 3" key="1">
    <citation type="submission" date="2019-12" db="EMBL/GenBank/DDBJ databases">
        <title>Sequence classification of anaerobic respiratory reductive dehalogenases: First we see many, then we see few.</title>
        <authorList>
            <person name="Molenda O."/>
            <person name="Puentes Jacome L.A."/>
            <person name="Cao X."/>
            <person name="Nesbo C.L."/>
            <person name="Tang S."/>
            <person name="Morson N."/>
            <person name="Patron J."/>
            <person name="Lomheim L."/>
            <person name="Wishart D.S."/>
            <person name="Edwards E.A."/>
        </authorList>
    </citation>
    <scope>NUCLEOTIDE SEQUENCE [LARGE SCALE GENOMIC DNA]</scope>
    <source>
        <strain evidence="2 3">12DCA</strain>
    </source>
</reference>
<accession>A0A857DIP7</accession>
<dbReference type="AlphaFoldDB" id="A0A857DIP7"/>
<protein>
    <submittedName>
        <fullName evidence="2">Stage III sporulation protein AC</fullName>
    </submittedName>
</protein>
<organism evidence="2 3">
    <name type="scientific">Dehalobacter restrictus</name>
    <dbReference type="NCBI Taxonomy" id="55583"/>
    <lineage>
        <taxon>Bacteria</taxon>
        <taxon>Bacillati</taxon>
        <taxon>Bacillota</taxon>
        <taxon>Clostridia</taxon>
        <taxon>Eubacteriales</taxon>
        <taxon>Desulfitobacteriaceae</taxon>
        <taxon>Dehalobacter</taxon>
    </lineage>
</organism>
<keyword evidence="1" id="KW-1133">Transmembrane helix</keyword>